<proteinExistence type="predicted"/>
<keyword evidence="1" id="KW-1133">Transmembrane helix</keyword>
<evidence type="ECO:0000256" key="1">
    <source>
        <dbReference type="SAM" id="Phobius"/>
    </source>
</evidence>
<keyword evidence="1" id="KW-0472">Membrane</keyword>
<name>A0ABU3SDH6_9HYPH</name>
<protein>
    <recommendedName>
        <fullName evidence="4">Transmembrane protein</fullName>
    </recommendedName>
</protein>
<keyword evidence="1" id="KW-0812">Transmembrane</keyword>
<accession>A0ABU3SDH6</accession>
<organism evidence="2 3">
    <name type="scientific">Bosea rubneri</name>
    <dbReference type="NCBI Taxonomy" id="3075434"/>
    <lineage>
        <taxon>Bacteria</taxon>
        <taxon>Pseudomonadati</taxon>
        <taxon>Pseudomonadota</taxon>
        <taxon>Alphaproteobacteria</taxon>
        <taxon>Hyphomicrobiales</taxon>
        <taxon>Boseaceae</taxon>
        <taxon>Bosea</taxon>
    </lineage>
</organism>
<keyword evidence="3" id="KW-1185">Reference proteome</keyword>
<evidence type="ECO:0000313" key="3">
    <source>
        <dbReference type="Proteomes" id="UP001254257"/>
    </source>
</evidence>
<comment type="caution">
    <text evidence="2">The sequence shown here is derived from an EMBL/GenBank/DDBJ whole genome shotgun (WGS) entry which is preliminary data.</text>
</comment>
<dbReference type="Proteomes" id="UP001254257">
    <property type="component" value="Unassembled WGS sequence"/>
</dbReference>
<evidence type="ECO:0008006" key="4">
    <source>
        <dbReference type="Google" id="ProtNLM"/>
    </source>
</evidence>
<feature type="transmembrane region" description="Helical" evidence="1">
    <location>
        <begin position="68"/>
        <end position="87"/>
    </location>
</feature>
<dbReference type="EMBL" id="JAWDID010000049">
    <property type="protein sequence ID" value="MDU0342824.1"/>
    <property type="molecule type" value="Genomic_DNA"/>
</dbReference>
<dbReference type="RefSeq" id="WP_316020581.1">
    <property type="nucleotide sequence ID" value="NZ_JAWDID010000049.1"/>
</dbReference>
<sequence>MHTVKVIAGGFALLGLLLILAPRLNTGGRHPVIFAMRLFIPLWFVASVINLIVGINSAGYTFLQEAPILLVVFGVPAAVAALICWRFDGRTR</sequence>
<feature type="transmembrane region" description="Helical" evidence="1">
    <location>
        <begin position="6"/>
        <end position="26"/>
    </location>
</feature>
<reference evidence="2 3" key="1">
    <citation type="submission" date="2023-09" db="EMBL/GenBank/DDBJ databases">
        <title>Whole genome shotgun sequencing (WGS) of Bosea sp. ZW T0_25, isolated from stored onions (Allium cepa).</title>
        <authorList>
            <person name="Stoll D.A."/>
            <person name="Huch M."/>
        </authorList>
    </citation>
    <scope>NUCLEOTIDE SEQUENCE [LARGE SCALE GENOMIC DNA]</scope>
    <source>
        <strain evidence="2 3">ZW T0_25</strain>
    </source>
</reference>
<feature type="transmembrane region" description="Helical" evidence="1">
    <location>
        <begin position="38"/>
        <end position="62"/>
    </location>
</feature>
<gene>
    <name evidence="2" type="ORF">RKE40_23230</name>
</gene>
<evidence type="ECO:0000313" key="2">
    <source>
        <dbReference type="EMBL" id="MDU0342824.1"/>
    </source>
</evidence>